<dbReference type="EMBL" id="FUYA01000001">
    <property type="protein sequence ID" value="SKA63408.1"/>
    <property type="molecule type" value="Genomic_DNA"/>
</dbReference>
<evidence type="ECO:0000256" key="5">
    <source>
        <dbReference type="ARBA" id="ARBA00023014"/>
    </source>
</evidence>
<dbReference type="Proteomes" id="UP000189733">
    <property type="component" value="Unassembled WGS sequence"/>
</dbReference>
<dbReference type="Gene3D" id="3.40.109.10">
    <property type="entry name" value="NADH Oxidase"/>
    <property type="match status" value="1"/>
</dbReference>
<dbReference type="SUPFAM" id="SSF55469">
    <property type="entry name" value="FMN-dependent nitroreductase-like"/>
    <property type="match status" value="1"/>
</dbReference>
<dbReference type="CDD" id="cd02143">
    <property type="entry name" value="nitroreductase_FeS-like"/>
    <property type="match status" value="1"/>
</dbReference>
<protein>
    <submittedName>
        <fullName evidence="7">Nitroreductase</fullName>
    </submittedName>
</protein>
<dbReference type="STRING" id="1121442.SAMN02745702_00127"/>
<gene>
    <name evidence="7" type="ORF">SAMN02745702_00127</name>
</gene>
<reference evidence="7 8" key="1">
    <citation type="submission" date="2017-02" db="EMBL/GenBank/DDBJ databases">
        <authorList>
            <person name="Peterson S.W."/>
        </authorList>
    </citation>
    <scope>NUCLEOTIDE SEQUENCE [LARGE SCALE GENOMIC DNA]</scope>
    <source>
        <strain evidence="7 8">DSM 18034</strain>
    </source>
</reference>
<dbReference type="PANTHER" id="PTHR43673">
    <property type="entry name" value="NAD(P)H NITROREDUCTASE YDGI-RELATED"/>
    <property type="match status" value="1"/>
</dbReference>
<keyword evidence="3" id="KW-0560">Oxidoreductase</keyword>
<evidence type="ECO:0000256" key="4">
    <source>
        <dbReference type="ARBA" id="ARBA00023004"/>
    </source>
</evidence>
<evidence type="ECO:0000256" key="1">
    <source>
        <dbReference type="ARBA" id="ARBA00007118"/>
    </source>
</evidence>
<dbReference type="AlphaFoldDB" id="A0A1T4VEU9"/>
<keyword evidence="5" id="KW-0411">Iron-sulfur</keyword>
<feature type="domain" description="4Fe-4S ferredoxin-type" evidence="6">
    <location>
        <begin position="8"/>
        <end position="37"/>
    </location>
</feature>
<dbReference type="Gene3D" id="3.30.70.20">
    <property type="match status" value="1"/>
</dbReference>
<keyword evidence="2" id="KW-0479">Metal-binding</keyword>
<dbReference type="GO" id="GO:0016491">
    <property type="term" value="F:oxidoreductase activity"/>
    <property type="evidence" value="ECO:0007669"/>
    <property type="project" value="UniProtKB-KW"/>
</dbReference>
<dbReference type="PROSITE" id="PS00198">
    <property type="entry name" value="4FE4S_FER_1"/>
    <property type="match status" value="2"/>
</dbReference>
<dbReference type="GO" id="GO:0051536">
    <property type="term" value="F:iron-sulfur cluster binding"/>
    <property type="evidence" value="ECO:0007669"/>
    <property type="project" value="UniProtKB-KW"/>
</dbReference>
<sequence>MRMQAIEPPISIDTDVCVRCGLCAKDCPLGVIVVDKKTGSVGPHKKRADRCFNCGHCMAICPTGAIRLSCFEGQQAERVKRTALADFDAVKTVMSFRRSVRSFKDEALPQEELQKLLDVTAYAPSGHNERKVRWAIAATPEAVQRVGQFCADWMQTKVDEKHPLVQKLHLRGVVRSWRAGHDLICRNAAALSFAYAPVEGATPREDAVIATSYLELAASAAGLGACWAGYVNECVNDCAELRDYLGIPEGFEVHGTLMLGYPDVKYSAVPPRELNEIQWIEK</sequence>
<evidence type="ECO:0000256" key="2">
    <source>
        <dbReference type="ARBA" id="ARBA00022723"/>
    </source>
</evidence>
<dbReference type="Pfam" id="PF00881">
    <property type="entry name" value="Nitroreductase"/>
    <property type="match status" value="1"/>
</dbReference>
<name>A0A1T4VEU9_9BACT</name>
<feature type="domain" description="4Fe-4S ferredoxin-type" evidence="6">
    <location>
        <begin position="42"/>
        <end position="71"/>
    </location>
</feature>
<dbReference type="GO" id="GO:0046872">
    <property type="term" value="F:metal ion binding"/>
    <property type="evidence" value="ECO:0007669"/>
    <property type="project" value="UniProtKB-KW"/>
</dbReference>
<accession>A0A1T4VEU9</accession>
<evidence type="ECO:0000256" key="3">
    <source>
        <dbReference type="ARBA" id="ARBA00023002"/>
    </source>
</evidence>
<dbReference type="PANTHER" id="PTHR43673:SF10">
    <property type="entry name" value="NADH DEHYDROGENASE_NAD(P)H NITROREDUCTASE XCC3605-RELATED"/>
    <property type="match status" value="1"/>
</dbReference>
<dbReference type="InterPro" id="IPR017896">
    <property type="entry name" value="4Fe4S_Fe-S-bd"/>
</dbReference>
<organism evidence="7 8">
    <name type="scientific">Desulfobaculum bizertense DSM 18034</name>
    <dbReference type="NCBI Taxonomy" id="1121442"/>
    <lineage>
        <taxon>Bacteria</taxon>
        <taxon>Pseudomonadati</taxon>
        <taxon>Thermodesulfobacteriota</taxon>
        <taxon>Desulfovibrionia</taxon>
        <taxon>Desulfovibrionales</taxon>
        <taxon>Desulfovibrionaceae</taxon>
        <taxon>Desulfobaculum</taxon>
    </lineage>
</organism>
<keyword evidence="8" id="KW-1185">Reference proteome</keyword>
<dbReference type="InterPro" id="IPR000415">
    <property type="entry name" value="Nitroreductase-like"/>
</dbReference>
<dbReference type="SUPFAM" id="SSF54862">
    <property type="entry name" value="4Fe-4S ferredoxins"/>
    <property type="match status" value="1"/>
</dbReference>
<proteinExistence type="inferred from homology"/>
<evidence type="ECO:0000313" key="8">
    <source>
        <dbReference type="Proteomes" id="UP000189733"/>
    </source>
</evidence>
<evidence type="ECO:0000259" key="6">
    <source>
        <dbReference type="PROSITE" id="PS51379"/>
    </source>
</evidence>
<dbReference type="PROSITE" id="PS51379">
    <property type="entry name" value="4FE4S_FER_2"/>
    <property type="match status" value="2"/>
</dbReference>
<dbReference type="Pfam" id="PF12838">
    <property type="entry name" value="Fer4_7"/>
    <property type="match status" value="1"/>
</dbReference>
<keyword evidence="4" id="KW-0408">Iron</keyword>
<comment type="similarity">
    <text evidence="1">Belongs to the nitroreductase family.</text>
</comment>
<dbReference type="InterPro" id="IPR029479">
    <property type="entry name" value="Nitroreductase"/>
</dbReference>
<dbReference type="InterPro" id="IPR017900">
    <property type="entry name" value="4Fe4S_Fe_S_CS"/>
</dbReference>
<evidence type="ECO:0000313" key="7">
    <source>
        <dbReference type="EMBL" id="SKA63408.1"/>
    </source>
</evidence>